<dbReference type="PANTHER" id="PTHR47926:SF436">
    <property type="entry name" value="PENTATRICOPEPTIDE REPEAT-CONTAINING PROTEIN ELI1, CHLOROPLASTIC-LIKE ISOFORM X2"/>
    <property type="match status" value="1"/>
</dbReference>
<dbReference type="Proteomes" id="UP001190926">
    <property type="component" value="Unassembled WGS sequence"/>
</dbReference>
<dbReference type="PROSITE" id="PS51375">
    <property type="entry name" value="PPR"/>
    <property type="match status" value="4"/>
</dbReference>
<gene>
    <name evidence="3" type="ORF">C2S53_008112</name>
</gene>
<dbReference type="Gene3D" id="1.25.40.10">
    <property type="entry name" value="Tetratricopeptide repeat domain"/>
    <property type="match status" value="3"/>
</dbReference>
<feature type="repeat" description="PPR" evidence="2">
    <location>
        <begin position="412"/>
        <end position="446"/>
    </location>
</feature>
<name>A0AAD4PAK0_PERFH</name>
<accession>A0AAD4PAK0</accession>
<keyword evidence="1" id="KW-0677">Repeat</keyword>
<sequence>MFRFTRHLSLPTPRSTALPHPRLSCRVPAKLSHSVSSTQSSSDLSRLLQGYVPRAHLLQIHARIFRFNAHQNDLIATRLIGHYPSNSALKVFNYLRKPNIFPSNAIIRVLAEEGLSSNAFAVYKNLKFRQLLPNDLTFSFLFKACSRGGVGADCVEQVHSHLLKSGFMFDSLVCNGLLMVYAKTVKDLICARKVFDEMPDRNLVSCWTSLISGYARIGLADDALKLFVIMLKENLCPESDTMVSVLSACSSLATQQVEKWVNLLMHCSNSDCDYVNIVLVYFHGKCRNVEKSRKAFDEISDNGKKNVLCWNTIIGAYVQNGCSLEALDVFKSMMEEYDCRPNHVTMVNVLSACAEIGDLDLGMWVHEYMRTRGQKGVLSSNVNLATALIDMYSKCGDLNGARKVFEQMNRKDVVSFNAMIMGLAVNGKGEEALKLYYEMQELRLYPDSGTLLSVLCACNHSGLLDKGREIFKEMIRSNSVRPRLEHYACYVDLLARSGFIEEAFSVVTSMPFEPNNFVWGALLAGCVLHNRLQLAQTLSTNLVKVDPGNSAGYVMLSNSFAADCQWRDVMKMRGVMREKGVAKKPGCSWIKIGGVVHEFVAGSASCHAIERIHEVLESLFKEMRLSGR</sequence>
<protein>
    <recommendedName>
        <fullName evidence="5">Pentatricopeptide repeat-containing protein</fullName>
    </recommendedName>
</protein>
<feature type="repeat" description="PPR" evidence="2">
    <location>
        <begin position="306"/>
        <end position="341"/>
    </location>
</feature>
<dbReference type="InterPro" id="IPR002885">
    <property type="entry name" value="PPR_rpt"/>
</dbReference>
<evidence type="ECO:0000256" key="1">
    <source>
        <dbReference type="ARBA" id="ARBA00022737"/>
    </source>
</evidence>
<dbReference type="Pfam" id="PF13041">
    <property type="entry name" value="PPR_2"/>
    <property type="match status" value="2"/>
</dbReference>
<dbReference type="GO" id="GO:0003723">
    <property type="term" value="F:RNA binding"/>
    <property type="evidence" value="ECO:0007669"/>
    <property type="project" value="InterPro"/>
</dbReference>
<dbReference type="Pfam" id="PF20431">
    <property type="entry name" value="E_motif"/>
    <property type="match status" value="1"/>
</dbReference>
<dbReference type="GO" id="GO:0009451">
    <property type="term" value="P:RNA modification"/>
    <property type="evidence" value="ECO:0007669"/>
    <property type="project" value="InterPro"/>
</dbReference>
<dbReference type="InterPro" id="IPR046960">
    <property type="entry name" value="PPR_At4g14850-like_plant"/>
</dbReference>
<organism evidence="3 4">
    <name type="scientific">Perilla frutescens var. hirtella</name>
    <name type="common">Perilla citriodora</name>
    <name type="synonym">Perilla setoyensis</name>
    <dbReference type="NCBI Taxonomy" id="608512"/>
    <lineage>
        <taxon>Eukaryota</taxon>
        <taxon>Viridiplantae</taxon>
        <taxon>Streptophyta</taxon>
        <taxon>Embryophyta</taxon>
        <taxon>Tracheophyta</taxon>
        <taxon>Spermatophyta</taxon>
        <taxon>Magnoliopsida</taxon>
        <taxon>eudicotyledons</taxon>
        <taxon>Gunneridae</taxon>
        <taxon>Pentapetalae</taxon>
        <taxon>asterids</taxon>
        <taxon>lamiids</taxon>
        <taxon>Lamiales</taxon>
        <taxon>Lamiaceae</taxon>
        <taxon>Nepetoideae</taxon>
        <taxon>Elsholtzieae</taxon>
        <taxon>Perilla</taxon>
    </lineage>
</organism>
<feature type="repeat" description="PPR" evidence="2">
    <location>
        <begin position="381"/>
        <end position="411"/>
    </location>
</feature>
<dbReference type="FunFam" id="1.25.40.10:FF:000090">
    <property type="entry name" value="Pentatricopeptide repeat-containing protein, chloroplastic"/>
    <property type="match status" value="1"/>
</dbReference>
<dbReference type="InterPro" id="IPR046848">
    <property type="entry name" value="E_motif"/>
</dbReference>
<dbReference type="PANTHER" id="PTHR47926">
    <property type="entry name" value="PENTATRICOPEPTIDE REPEAT-CONTAINING PROTEIN"/>
    <property type="match status" value="1"/>
</dbReference>
<evidence type="ECO:0000256" key="2">
    <source>
        <dbReference type="PROSITE-ProRule" id="PRU00708"/>
    </source>
</evidence>
<evidence type="ECO:0008006" key="5">
    <source>
        <dbReference type="Google" id="ProtNLM"/>
    </source>
</evidence>
<comment type="caution">
    <text evidence="3">The sequence shown here is derived from an EMBL/GenBank/DDBJ whole genome shotgun (WGS) entry which is preliminary data.</text>
</comment>
<dbReference type="AlphaFoldDB" id="A0AAD4PAK0"/>
<dbReference type="EMBL" id="SDAM02000059">
    <property type="protein sequence ID" value="KAH6833169.1"/>
    <property type="molecule type" value="Genomic_DNA"/>
</dbReference>
<evidence type="ECO:0000313" key="3">
    <source>
        <dbReference type="EMBL" id="KAH6833169.1"/>
    </source>
</evidence>
<keyword evidence="4" id="KW-1185">Reference proteome</keyword>
<evidence type="ECO:0000313" key="4">
    <source>
        <dbReference type="Proteomes" id="UP001190926"/>
    </source>
</evidence>
<dbReference type="FunFam" id="1.25.40.10:FF:000344">
    <property type="entry name" value="Pentatricopeptide repeat-containing protein"/>
    <property type="match status" value="1"/>
</dbReference>
<proteinExistence type="predicted"/>
<dbReference type="Pfam" id="PF01535">
    <property type="entry name" value="PPR"/>
    <property type="match status" value="1"/>
</dbReference>
<dbReference type="NCBIfam" id="TIGR00756">
    <property type="entry name" value="PPR"/>
    <property type="match status" value="4"/>
</dbReference>
<feature type="repeat" description="PPR" evidence="2">
    <location>
        <begin position="203"/>
        <end position="237"/>
    </location>
</feature>
<reference evidence="3 4" key="1">
    <citation type="journal article" date="2021" name="Nat. Commun.">
        <title>Incipient diploidization of the medicinal plant Perilla within 10,000 years.</title>
        <authorList>
            <person name="Zhang Y."/>
            <person name="Shen Q."/>
            <person name="Leng L."/>
            <person name="Zhang D."/>
            <person name="Chen S."/>
            <person name="Shi Y."/>
            <person name="Ning Z."/>
            <person name="Chen S."/>
        </authorList>
    </citation>
    <scope>NUCLEOTIDE SEQUENCE [LARGE SCALE GENOMIC DNA]</scope>
    <source>
        <strain evidence="4">cv. PC099</strain>
    </source>
</reference>
<dbReference type="InterPro" id="IPR011990">
    <property type="entry name" value="TPR-like_helical_dom_sf"/>
</dbReference>